<dbReference type="SUPFAM" id="SSF52402">
    <property type="entry name" value="Adenine nucleotide alpha hydrolases-like"/>
    <property type="match status" value="1"/>
</dbReference>
<protein>
    <recommendedName>
        <fullName evidence="3">tRNA-5-taurinomethyluridine 2-sulfurtransferase</fullName>
        <ecNumber evidence="3">2.8.1.14</ecNumber>
    </recommendedName>
</protein>
<dbReference type="PANTHER" id="PTHR11933">
    <property type="entry name" value="TRNA 5-METHYLAMINOMETHYL-2-THIOURIDYLATE -METHYLTRANSFERASE"/>
    <property type="match status" value="1"/>
</dbReference>
<evidence type="ECO:0000256" key="4">
    <source>
        <dbReference type="ARBA" id="ARBA00049564"/>
    </source>
</evidence>
<dbReference type="EC" id="2.8.1.14" evidence="3"/>
<organism evidence="6 7">
    <name type="scientific">Tetradesmus obliquus</name>
    <name type="common">Green alga</name>
    <name type="synonym">Acutodesmus obliquus</name>
    <dbReference type="NCBI Taxonomy" id="3088"/>
    <lineage>
        <taxon>Eukaryota</taxon>
        <taxon>Viridiplantae</taxon>
        <taxon>Chlorophyta</taxon>
        <taxon>core chlorophytes</taxon>
        <taxon>Chlorophyceae</taxon>
        <taxon>CS clade</taxon>
        <taxon>Sphaeropleales</taxon>
        <taxon>Scenedesmaceae</taxon>
        <taxon>Tetradesmus</taxon>
    </lineage>
</organism>
<proteinExistence type="inferred from homology"/>
<comment type="catalytic activity">
    <reaction evidence="4">
        <text>5-taurinomethyluridine(34) in tRNA + S-sulfanyl-L-cysteinyl-[protein] + AH2 + ATP = 5-taurinomethyl-2-thiouridine(34) in tRNA + L-cysteinyl-[protein] + A + AMP + diphosphate + H(+)</text>
        <dbReference type="Rhea" id="RHEA:47040"/>
        <dbReference type="Rhea" id="RHEA-COMP:10131"/>
        <dbReference type="Rhea" id="RHEA-COMP:11726"/>
        <dbReference type="Rhea" id="RHEA-COMP:11732"/>
        <dbReference type="Rhea" id="RHEA-COMP:11733"/>
        <dbReference type="ChEBI" id="CHEBI:13193"/>
        <dbReference type="ChEBI" id="CHEBI:15378"/>
        <dbReference type="ChEBI" id="CHEBI:17499"/>
        <dbReference type="ChEBI" id="CHEBI:29950"/>
        <dbReference type="ChEBI" id="CHEBI:30616"/>
        <dbReference type="ChEBI" id="CHEBI:33019"/>
        <dbReference type="ChEBI" id="CHEBI:61963"/>
        <dbReference type="ChEBI" id="CHEBI:87171"/>
        <dbReference type="ChEBI" id="CHEBI:87172"/>
        <dbReference type="ChEBI" id="CHEBI:456215"/>
        <dbReference type="EC" id="2.8.1.14"/>
    </reaction>
</comment>
<evidence type="ECO:0000256" key="1">
    <source>
        <dbReference type="ARBA" id="ARBA00003986"/>
    </source>
</evidence>
<keyword evidence="7" id="KW-1185">Reference proteome</keyword>
<sequence length="265" mass="28276">MHNWDASDEAGSCAPTCTSAADLEDAKQVCEALDIPLFEADFVSQYWTSVFAAFLEGLEQGLTPNPDLACNSHIKFGALLHFAQQKGADVLATGHYARLGWQKGGEVAPAAAAGDVQQQQQQRQPVLLAGADPLKDQTYFLAGLSQQQLASAMFPVGHLCKAVVRRIAAEFKLPMAAKRSSAGICFIGRRSFGKFLEDYLPPKPGVYVEVDSGRELGGCANMLAVTVGQRAVGLGGQQQRVYVVCLGSAMIAAHGPTLEEQQQHA</sequence>
<dbReference type="Pfam" id="PF20259">
    <property type="entry name" value="tRNA_Me_trans_M"/>
    <property type="match status" value="1"/>
</dbReference>
<feature type="domain" description="tRNA-specific 2-thiouridylase MnmA-like central" evidence="5">
    <location>
        <begin position="194"/>
        <end position="244"/>
    </location>
</feature>
<comment type="function">
    <text evidence="1">Catalyzes the 2-thiolation of uridine at the wobble position (U34) of mitochondrial tRNA(Lys), tRNA(Glu) and tRNA(Gln). Required for the formation of 5-taurinomethyl-2-thiouridine (tm5s2U) of mitochondrial tRNA(Lys), tRNA(Glu), and tRNA(Gln) at the wobble position. ATP is required to activate the C2 atom of the wobble base.</text>
</comment>
<reference evidence="6 7" key="1">
    <citation type="submission" date="2023-05" db="EMBL/GenBank/DDBJ databases">
        <title>A 100% complete, gapless, phased diploid assembly of the Scenedesmus obliquus UTEX 3031 genome.</title>
        <authorList>
            <person name="Biondi T.C."/>
            <person name="Hanschen E.R."/>
            <person name="Kwon T."/>
            <person name="Eng W."/>
            <person name="Kruse C.P.S."/>
            <person name="Koehler S.I."/>
            <person name="Kunde Y."/>
            <person name="Gleasner C.D."/>
            <person name="You Mak K.T."/>
            <person name="Polle J."/>
            <person name="Hovde B.T."/>
            <person name="Starkenburg S.R."/>
        </authorList>
    </citation>
    <scope>NUCLEOTIDE SEQUENCE [LARGE SCALE GENOMIC DNA]</scope>
    <source>
        <strain evidence="6 7">DOE0152z</strain>
    </source>
</reference>
<evidence type="ECO:0000313" key="7">
    <source>
        <dbReference type="Proteomes" id="UP001244341"/>
    </source>
</evidence>
<dbReference type="Pfam" id="PF03054">
    <property type="entry name" value="tRNA_Me_trans"/>
    <property type="match status" value="1"/>
</dbReference>
<dbReference type="PANTHER" id="PTHR11933:SF5">
    <property type="entry name" value="MITOCHONDRIAL TRNA-SPECIFIC 2-THIOURIDYLASE 1"/>
    <property type="match status" value="1"/>
</dbReference>
<dbReference type="EMBL" id="CP126219">
    <property type="protein sequence ID" value="WIA20569.1"/>
    <property type="molecule type" value="Genomic_DNA"/>
</dbReference>
<gene>
    <name evidence="6" type="ORF">OEZ85_004959</name>
</gene>
<accession>A0ABY8UHR1</accession>
<dbReference type="InterPro" id="IPR004506">
    <property type="entry name" value="MnmA-like"/>
</dbReference>
<dbReference type="CDD" id="cd01998">
    <property type="entry name" value="MnmA_TRMU-like"/>
    <property type="match status" value="1"/>
</dbReference>
<evidence type="ECO:0000256" key="2">
    <source>
        <dbReference type="ARBA" id="ARBA00006191"/>
    </source>
</evidence>
<comment type="similarity">
    <text evidence="2">Belongs to the MnmA/TRMU family.</text>
</comment>
<dbReference type="Proteomes" id="UP001244341">
    <property type="component" value="Chromosome 12b"/>
</dbReference>
<dbReference type="InterPro" id="IPR046884">
    <property type="entry name" value="MnmA-like_central"/>
</dbReference>
<evidence type="ECO:0000256" key="3">
    <source>
        <dbReference type="ARBA" id="ARBA00011953"/>
    </source>
</evidence>
<dbReference type="Gene3D" id="3.40.50.620">
    <property type="entry name" value="HUPs"/>
    <property type="match status" value="1"/>
</dbReference>
<evidence type="ECO:0000313" key="6">
    <source>
        <dbReference type="EMBL" id="WIA20569.1"/>
    </source>
</evidence>
<evidence type="ECO:0000259" key="5">
    <source>
        <dbReference type="Pfam" id="PF20259"/>
    </source>
</evidence>
<dbReference type="InterPro" id="IPR014729">
    <property type="entry name" value="Rossmann-like_a/b/a_fold"/>
</dbReference>
<name>A0ABY8UHR1_TETOB</name>